<dbReference type="EMBL" id="SEKV01000821">
    <property type="protein sequence ID" value="TFY53445.1"/>
    <property type="molecule type" value="Genomic_DNA"/>
</dbReference>
<accession>A0A4Y9XTR8</accession>
<reference evidence="1 2" key="1">
    <citation type="submission" date="2019-01" db="EMBL/GenBank/DDBJ databases">
        <title>Genome sequencing of the rare red list fungi Fomitopsis rosea.</title>
        <authorList>
            <person name="Buettner E."/>
            <person name="Kellner H."/>
        </authorList>
    </citation>
    <scope>NUCLEOTIDE SEQUENCE [LARGE SCALE GENOMIC DNA]</scope>
    <source>
        <strain evidence="1 2">DSM 105464</strain>
    </source>
</reference>
<evidence type="ECO:0000313" key="2">
    <source>
        <dbReference type="Proteomes" id="UP000298390"/>
    </source>
</evidence>
<name>A0A4Y9XTR8_9APHY</name>
<sequence>MDQGDQADKRGDPTPDWGVRLPSVTALDLKAERPDLSLSYTDSLLFCFPNISDLTIDSYSYILRKPHRDMTAPLLRLRKLVINDPSFNKQLPSILHSAVSLEHLELSTVLAKRDKWDFADRDRVDSWRMSEIFDLSRNPCLSSLHLRFTYDERDQWGDPWAHALRQVSAFHASLNHVMLHIGPSLGLVANLGLYERHQGLLVRELERVLSDLPQLVLVFRVNGFREPFKSVRRTFASALASPNPVAHSERLRIQFSEWTSGDQPVALESAESLPLLDA</sequence>
<organism evidence="1 2">
    <name type="scientific">Rhodofomes roseus</name>
    <dbReference type="NCBI Taxonomy" id="34475"/>
    <lineage>
        <taxon>Eukaryota</taxon>
        <taxon>Fungi</taxon>
        <taxon>Dikarya</taxon>
        <taxon>Basidiomycota</taxon>
        <taxon>Agaricomycotina</taxon>
        <taxon>Agaricomycetes</taxon>
        <taxon>Polyporales</taxon>
        <taxon>Rhodofomes</taxon>
    </lineage>
</organism>
<gene>
    <name evidence="1" type="ORF">EVJ58_g9451</name>
</gene>
<dbReference type="SUPFAM" id="SSF52047">
    <property type="entry name" value="RNI-like"/>
    <property type="match status" value="1"/>
</dbReference>
<comment type="caution">
    <text evidence="1">The sequence shown here is derived from an EMBL/GenBank/DDBJ whole genome shotgun (WGS) entry which is preliminary data.</text>
</comment>
<evidence type="ECO:0000313" key="1">
    <source>
        <dbReference type="EMBL" id="TFY53445.1"/>
    </source>
</evidence>
<dbReference type="Proteomes" id="UP000298390">
    <property type="component" value="Unassembled WGS sequence"/>
</dbReference>
<dbReference type="AlphaFoldDB" id="A0A4Y9XTR8"/>
<proteinExistence type="predicted"/>
<protein>
    <submittedName>
        <fullName evidence="1">Uncharacterized protein</fullName>
    </submittedName>
</protein>